<name>A0A382YNM7_9ZZZZ</name>
<gene>
    <name evidence="1" type="ORF">METZ01_LOCUS437289</name>
</gene>
<dbReference type="GO" id="GO:0046854">
    <property type="term" value="P:phosphatidylinositol phosphate biosynthetic process"/>
    <property type="evidence" value="ECO:0007669"/>
    <property type="project" value="InterPro"/>
</dbReference>
<dbReference type="PANTHER" id="PTHR43028:SF5">
    <property type="entry name" value="3'(2'),5'-BISPHOSPHATE NUCLEOTIDASE 1"/>
    <property type="match status" value="1"/>
</dbReference>
<evidence type="ECO:0008006" key="2">
    <source>
        <dbReference type="Google" id="ProtNLM"/>
    </source>
</evidence>
<dbReference type="Gene3D" id="3.40.190.80">
    <property type="match status" value="1"/>
</dbReference>
<dbReference type="InterPro" id="IPR050725">
    <property type="entry name" value="CysQ/Inositol_MonoPase"/>
</dbReference>
<proteinExistence type="predicted"/>
<dbReference type="AlphaFoldDB" id="A0A382YNM7"/>
<evidence type="ECO:0000313" key="1">
    <source>
        <dbReference type="EMBL" id="SVD84435.1"/>
    </source>
</evidence>
<sequence>FDTIENYFDNSIKIKTSIKTKNDSLIVICSRSHPNDEFNKWIIKNVKHFKLIKKGSSLKFCDIAEGTADLYPRLKPTSEWDIAAGHIILIEAGGNLESINQKEILYNTKESVINPYFIASCKFEL</sequence>
<dbReference type="GO" id="GO:0050427">
    <property type="term" value="P:3'-phosphoadenosine 5'-phosphosulfate metabolic process"/>
    <property type="evidence" value="ECO:0007669"/>
    <property type="project" value="TreeGrafter"/>
</dbReference>
<dbReference type="EMBL" id="UINC01177023">
    <property type="protein sequence ID" value="SVD84435.1"/>
    <property type="molecule type" value="Genomic_DNA"/>
</dbReference>
<dbReference type="InterPro" id="IPR020550">
    <property type="entry name" value="Inositol_monophosphatase_CS"/>
</dbReference>
<accession>A0A382YNM7</accession>
<dbReference type="SUPFAM" id="SSF56655">
    <property type="entry name" value="Carbohydrate phosphatase"/>
    <property type="match status" value="1"/>
</dbReference>
<feature type="non-terminal residue" evidence="1">
    <location>
        <position position="1"/>
    </location>
</feature>
<dbReference type="PROSITE" id="PS00630">
    <property type="entry name" value="IMP_2"/>
    <property type="match status" value="1"/>
</dbReference>
<dbReference type="GO" id="GO:0000103">
    <property type="term" value="P:sulfate assimilation"/>
    <property type="evidence" value="ECO:0007669"/>
    <property type="project" value="TreeGrafter"/>
</dbReference>
<reference evidence="1" key="1">
    <citation type="submission" date="2018-05" db="EMBL/GenBank/DDBJ databases">
        <authorList>
            <person name="Lanie J.A."/>
            <person name="Ng W.-L."/>
            <person name="Kazmierczak K.M."/>
            <person name="Andrzejewski T.M."/>
            <person name="Davidsen T.M."/>
            <person name="Wayne K.J."/>
            <person name="Tettelin H."/>
            <person name="Glass J.I."/>
            <person name="Rusch D."/>
            <person name="Podicherti R."/>
            <person name="Tsui H.-C.T."/>
            <person name="Winkler M.E."/>
        </authorList>
    </citation>
    <scope>NUCLEOTIDE SEQUENCE</scope>
</reference>
<organism evidence="1">
    <name type="scientific">marine metagenome</name>
    <dbReference type="NCBI Taxonomy" id="408172"/>
    <lineage>
        <taxon>unclassified sequences</taxon>
        <taxon>metagenomes</taxon>
        <taxon>ecological metagenomes</taxon>
    </lineage>
</organism>
<dbReference type="PANTHER" id="PTHR43028">
    <property type="entry name" value="3'(2'),5'-BISPHOSPHATE NUCLEOTIDASE 1"/>
    <property type="match status" value="1"/>
</dbReference>
<dbReference type="GO" id="GO:0008441">
    <property type="term" value="F:3'(2'),5'-bisphosphate nucleotidase activity"/>
    <property type="evidence" value="ECO:0007669"/>
    <property type="project" value="TreeGrafter"/>
</dbReference>
<dbReference type="Pfam" id="PF00459">
    <property type="entry name" value="Inositol_P"/>
    <property type="match status" value="1"/>
</dbReference>
<protein>
    <recommendedName>
        <fullName evidence="2">3'(2'),5'-bisphosphate nucleotidase CysQ</fullName>
    </recommendedName>
</protein>
<dbReference type="InterPro" id="IPR000760">
    <property type="entry name" value="Inositol_monophosphatase-like"/>
</dbReference>